<gene>
    <name evidence="3" type="ORF">MNOR_LOCUS16376</name>
</gene>
<feature type="coiled-coil region" evidence="1">
    <location>
        <begin position="242"/>
        <end position="269"/>
    </location>
</feature>
<feature type="region of interest" description="Disordered" evidence="2">
    <location>
        <begin position="171"/>
        <end position="211"/>
    </location>
</feature>
<reference evidence="3 4" key="1">
    <citation type="submission" date="2024-05" db="EMBL/GenBank/DDBJ databases">
        <authorList>
            <person name="Wallberg A."/>
        </authorList>
    </citation>
    <scope>NUCLEOTIDE SEQUENCE [LARGE SCALE GENOMIC DNA]</scope>
</reference>
<evidence type="ECO:0000256" key="2">
    <source>
        <dbReference type="SAM" id="MobiDB-lite"/>
    </source>
</evidence>
<evidence type="ECO:0000256" key="1">
    <source>
        <dbReference type="SAM" id="Coils"/>
    </source>
</evidence>
<keyword evidence="1" id="KW-0175">Coiled coil</keyword>
<proteinExistence type="predicted"/>
<dbReference type="Proteomes" id="UP001497623">
    <property type="component" value="Unassembled WGS sequence"/>
</dbReference>
<evidence type="ECO:0008006" key="5">
    <source>
        <dbReference type="Google" id="ProtNLM"/>
    </source>
</evidence>
<organism evidence="3 4">
    <name type="scientific">Meganyctiphanes norvegica</name>
    <name type="common">Northern krill</name>
    <name type="synonym">Thysanopoda norvegica</name>
    <dbReference type="NCBI Taxonomy" id="48144"/>
    <lineage>
        <taxon>Eukaryota</taxon>
        <taxon>Metazoa</taxon>
        <taxon>Ecdysozoa</taxon>
        <taxon>Arthropoda</taxon>
        <taxon>Crustacea</taxon>
        <taxon>Multicrustacea</taxon>
        <taxon>Malacostraca</taxon>
        <taxon>Eumalacostraca</taxon>
        <taxon>Eucarida</taxon>
        <taxon>Euphausiacea</taxon>
        <taxon>Euphausiidae</taxon>
        <taxon>Meganyctiphanes</taxon>
    </lineage>
</organism>
<dbReference type="AlphaFoldDB" id="A0AAV2QV77"/>
<sequence length="294" mass="32812">MDFSSKMNNNGIGMGAMGDGIVEFDCELDSMDDYIVSHFTDLDNADAVLSSSSIASQVGAQDTYDGEWVTRMNPGISSSSEEPSSLQFPENSSFTNPRYLGECQSEINHLEDANTQNNKDKKENEQHLQEVVGNPVGAYQPTETISYINLYSPGIENSQYQVTKCSLNFNEANAPPPSPQEVSSSVPKTAAESHDARHKSSGCKTKPRKTELKVKLYERKEPMSDPNEEKKRQKAIRAKEYRNKQNIKLQDLESRVKLLTAERDTLQATNTKLINKCDAFENISRLFASTSMCQ</sequence>
<evidence type="ECO:0000313" key="4">
    <source>
        <dbReference type="Proteomes" id="UP001497623"/>
    </source>
</evidence>
<keyword evidence="4" id="KW-1185">Reference proteome</keyword>
<protein>
    <recommendedName>
        <fullName evidence="5">BZIP domain-containing protein</fullName>
    </recommendedName>
</protein>
<feature type="compositionally biased region" description="Basic residues" evidence="2">
    <location>
        <begin position="196"/>
        <end position="207"/>
    </location>
</feature>
<comment type="caution">
    <text evidence="3">The sequence shown here is derived from an EMBL/GenBank/DDBJ whole genome shotgun (WGS) entry which is preliminary data.</text>
</comment>
<name>A0AAV2QV77_MEGNR</name>
<dbReference type="CDD" id="cd14686">
    <property type="entry name" value="bZIP"/>
    <property type="match status" value="1"/>
</dbReference>
<accession>A0AAV2QV77</accession>
<evidence type="ECO:0000313" key="3">
    <source>
        <dbReference type="EMBL" id="CAL4099009.1"/>
    </source>
</evidence>
<dbReference type="EMBL" id="CAXKWB010010727">
    <property type="protein sequence ID" value="CAL4099009.1"/>
    <property type="molecule type" value="Genomic_DNA"/>
</dbReference>